<name>A0A2S9QEX1_9HYPH</name>
<keyword evidence="11 13" id="KW-0472">Membrane</keyword>
<evidence type="ECO:0000256" key="8">
    <source>
        <dbReference type="ARBA" id="ARBA00022842"/>
    </source>
</evidence>
<evidence type="ECO:0000313" key="14">
    <source>
        <dbReference type="EMBL" id="PRH87889.1"/>
    </source>
</evidence>
<evidence type="ECO:0000256" key="12">
    <source>
        <dbReference type="ARBA" id="ARBA00034269"/>
    </source>
</evidence>
<keyword evidence="4" id="KW-0813">Transport</keyword>
<dbReference type="GO" id="GO:0005886">
    <property type="term" value="C:plasma membrane"/>
    <property type="evidence" value="ECO:0007669"/>
    <property type="project" value="UniProtKB-SubCell"/>
</dbReference>
<dbReference type="GO" id="GO:0015099">
    <property type="term" value="F:nickel cation transmembrane transporter activity"/>
    <property type="evidence" value="ECO:0007669"/>
    <property type="project" value="TreeGrafter"/>
</dbReference>
<protein>
    <recommendedName>
        <fullName evidence="3">Magnesium transport protein CorA</fullName>
    </recommendedName>
</protein>
<organism evidence="14 15">
    <name type="scientific">Labrys okinawensis</name>
    <dbReference type="NCBI Taxonomy" id="346911"/>
    <lineage>
        <taxon>Bacteria</taxon>
        <taxon>Pseudomonadati</taxon>
        <taxon>Pseudomonadota</taxon>
        <taxon>Alphaproteobacteria</taxon>
        <taxon>Hyphomicrobiales</taxon>
        <taxon>Xanthobacteraceae</taxon>
        <taxon>Labrys</taxon>
    </lineage>
</organism>
<accession>A0A2S9QEX1</accession>
<keyword evidence="9 13" id="KW-1133">Transmembrane helix</keyword>
<keyword evidence="5" id="KW-1003">Cell membrane</keyword>
<evidence type="ECO:0000256" key="1">
    <source>
        <dbReference type="ARBA" id="ARBA00004429"/>
    </source>
</evidence>
<evidence type="ECO:0000256" key="9">
    <source>
        <dbReference type="ARBA" id="ARBA00022989"/>
    </source>
</evidence>
<dbReference type="AlphaFoldDB" id="A0A2S9QEX1"/>
<keyword evidence="7 13" id="KW-0812">Transmembrane</keyword>
<keyword evidence="15" id="KW-1185">Reference proteome</keyword>
<reference evidence="14 15" key="1">
    <citation type="submission" date="2018-02" db="EMBL/GenBank/DDBJ databases">
        <title>Whole genome sequencing of endophytic bacterium.</title>
        <authorList>
            <person name="Eedara R."/>
            <person name="Podile A.R."/>
        </authorList>
    </citation>
    <scope>NUCLEOTIDE SEQUENCE [LARGE SCALE GENOMIC DNA]</scope>
    <source>
        <strain evidence="14 15">RP1T</strain>
    </source>
</reference>
<dbReference type="Pfam" id="PF01544">
    <property type="entry name" value="CorA"/>
    <property type="match status" value="1"/>
</dbReference>
<dbReference type="PANTHER" id="PTHR47685">
    <property type="entry name" value="MAGNESIUM TRANSPORT PROTEIN CORA"/>
    <property type="match status" value="1"/>
</dbReference>
<dbReference type="SUPFAM" id="SSF143865">
    <property type="entry name" value="CorA soluble domain-like"/>
    <property type="match status" value="1"/>
</dbReference>
<comment type="caution">
    <text evidence="14">The sequence shown here is derived from an EMBL/GenBank/DDBJ whole genome shotgun (WGS) entry which is preliminary data.</text>
</comment>
<dbReference type="OrthoDB" id="9803416at2"/>
<dbReference type="InterPro" id="IPR002523">
    <property type="entry name" value="MgTranspt_CorA/ZnTranspt_ZntB"/>
</dbReference>
<dbReference type="EMBL" id="PUEJ01000003">
    <property type="protein sequence ID" value="PRH87889.1"/>
    <property type="molecule type" value="Genomic_DNA"/>
</dbReference>
<dbReference type="GO" id="GO:0015095">
    <property type="term" value="F:magnesium ion transmembrane transporter activity"/>
    <property type="evidence" value="ECO:0007669"/>
    <property type="project" value="TreeGrafter"/>
</dbReference>
<dbReference type="PANTHER" id="PTHR47685:SF1">
    <property type="entry name" value="MAGNESIUM TRANSPORT PROTEIN CORA"/>
    <property type="match status" value="1"/>
</dbReference>
<sequence>MVNPHTLVAGPAMIITHRLCPTTKDRLLPHTLQPGEPLAGDVLWIDLLNPTREEDQQVETLLGIAIPTHEDMDDIEPSELIWSENGTRYMTTRLLVNVNTSEPDISAVTFILTANVLVTVRYSEPKSFTTYTGHAVKAGGCGGSPEAIMAGLIDAIIDRAAEVLQETGERLDALSRGVFKDAVKQSNRNATLQRTLQALGRHGDLVSKSRESLVSIERVLLWFSAGLKAAKVPSELREEVKMTLRDLQSLEEHATFQSGKIQFLLDATLGLVNLEQNNIIKLFSVMAVIFMPPTLVASIYGMNFEYMPELKWAHGYPMALILMVVVAIAPYVLFRWKNWL</sequence>
<dbReference type="FunFam" id="1.20.58.340:FF:000001">
    <property type="entry name" value="Magnesium transport protein CorA"/>
    <property type="match status" value="1"/>
</dbReference>
<evidence type="ECO:0000256" key="11">
    <source>
        <dbReference type="ARBA" id="ARBA00023136"/>
    </source>
</evidence>
<dbReference type="CDD" id="cd12837">
    <property type="entry name" value="EcCorA-like_u1"/>
    <property type="match status" value="1"/>
</dbReference>
<evidence type="ECO:0000256" key="10">
    <source>
        <dbReference type="ARBA" id="ARBA00023065"/>
    </source>
</evidence>
<keyword evidence="6" id="KW-0997">Cell inner membrane</keyword>
<evidence type="ECO:0000313" key="15">
    <source>
        <dbReference type="Proteomes" id="UP000237682"/>
    </source>
</evidence>
<evidence type="ECO:0000256" key="6">
    <source>
        <dbReference type="ARBA" id="ARBA00022519"/>
    </source>
</evidence>
<evidence type="ECO:0000256" key="2">
    <source>
        <dbReference type="ARBA" id="ARBA00009765"/>
    </source>
</evidence>
<evidence type="ECO:0000256" key="13">
    <source>
        <dbReference type="SAM" id="Phobius"/>
    </source>
</evidence>
<dbReference type="InterPro" id="IPR045861">
    <property type="entry name" value="CorA_cytoplasmic_dom"/>
</dbReference>
<comment type="catalytic activity">
    <reaction evidence="12">
        <text>Mg(2+)(in) = Mg(2+)(out)</text>
        <dbReference type="Rhea" id="RHEA:29827"/>
        <dbReference type="ChEBI" id="CHEBI:18420"/>
    </reaction>
</comment>
<evidence type="ECO:0000256" key="5">
    <source>
        <dbReference type="ARBA" id="ARBA00022475"/>
    </source>
</evidence>
<gene>
    <name evidence="14" type="ORF">C5L14_08235</name>
</gene>
<comment type="similarity">
    <text evidence="2">Belongs to the CorA metal ion transporter (MIT) (TC 1.A.35) family.</text>
</comment>
<evidence type="ECO:0000256" key="4">
    <source>
        <dbReference type="ARBA" id="ARBA00022448"/>
    </source>
</evidence>
<evidence type="ECO:0000256" key="3">
    <source>
        <dbReference type="ARBA" id="ARBA00019439"/>
    </source>
</evidence>
<keyword evidence="10" id="KW-0406">Ion transport</keyword>
<dbReference type="GO" id="GO:0015087">
    <property type="term" value="F:cobalt ion transmembrane transporter activity"/>
    <property type="evidence" value="ECO:0007669"/>
    <property type="project" value="TreeGrafter"/>
</dbReference>
<proteinExistence type="inferred from homology"/>
<dbReference type="RefSeq" id="WP_105861557.1">
    <property type="nucleotide sequence ID" value="NZ_PUEJ01000003.1"/>
</dbReference>
<keyword evidence="8" id="KW-0460">Magnesium</keyword>
<dbReference type="SUPFAM" id="SSF144083">
    <property type="entry name" value="Magnesium transport protein CorA, transmembrane region"/>
    <property type="match status" value="1"/>
</dbReference>
<dbReference type="InterPro" id="IPR050829">
    <property type="entry name" value="CorA_MIT"/>
</dbReference>
<dbReference type="Proteomes" id="UP000237682">
    <property type="component" value="Unassembled WGS sequence"/>
</dbReference>
<feature type="transmembrane region" description="Helical" evidence="13">
    <location>
        <begin position="282"/>
        <end position="302"/>
    </location>
</feature>
<dbReference type="InterPro" id="IPR045863">
    <property type="entry name" value="CorA_TM1_TM2"/>
</dbReference>
<evidence type="ECO:0000256" key="7">
    <source>
        <dbReference type="ARBA" id="ARBA00022692"/>
    </source>
</evidence>
<feature type="transmembrane region" description="Helical" evidence="13">
    <location>
        <begin position="314"/>
        <end position="334"/>
    </location>
</feature>
<dbReference type="Gene3D" id="3.30.460.20">
    <property type="entry name" value="CorA soluble domain-like"/>
    <property type="match status" value="1"/>
</dbReference>
<comment type="subcellular location">
    <subcellularLocation>
        <location evidence="1">Cell inner membrane</location>
        <topology evidence="1">Multi-pass membrane protein</topology>
    </subcellularLocation>
</comment>
<dbReference type="Gene3D" id="1.20.58.340">
    <property type="entry name" value="Magnesium transport protein CorA, transmembrane region"/>
    <property type="match status" value="2"/>
</dbReference>